<dbReference type="Proteomes" id="UP001207252">
    <property type="component" value="Unassembled WGS sequence"/>
</dbReference>
<keyword evidence="4 7" id="KW-0067">ATP-binding</keyword>
<dbReference type="PANTHER" id="PTHR45900">
    <property type="entry name" value="RECA"/>
    <property type="match status" value="1"/>
</dbReference>
<comment type="similarity">
    <text evidence="1 7 9">Belongs to the RecA family.</text>
</comment>
<evidence type="ECO:0000313" key="13">
    <source>
        <dbReference type="Proteomes" id="UP001207252"/>
    </source>
</evidence>
<dbReference type="InterPro" id="IPR020587">
    <property type="entry name" value="RecA_monomer-monomer_interface"/>
</dbReference>
<dbReference type="PROSITE" id="PS50163">
    <property type="entry name" value="RECA_3"/>
    <property type="match status" value="1"/>
</dbReference>
<evidence type="ECO:0000256" key="8">
    <source>
        <dbReference type="RuleBase" id="RU000526"/>
    </source>
</evidence>
<dbReference type="NCBIfam" id="TIGR02012">
    <property type="entry name" value="tigrfam_recA"/>
    <property type="match status" value="1"/>
</dbReference>
<feature type="domain" description="RecA family profile 1" evidence="10">
    <location>
        <begin position="36"/>
        <end position="195"/>
    </location>
</feature>
<sequence>MKTKKEISEQNDLMSSLENKFARSSYCLADELNAQPITSISTGSLQIDNITGVNGIPVGRITEIFGNESSGKTTIALQTAAECQKNGGKVVFIDMEGSFDINYAKKLGINTSELLIAQPTTGEIAFEMIETLLKSNNINLIIIDSVAAMIPENEFLNDMNETAMGAHARLMSKGLRKIQPLISKSKTAIIFLNQLREKINVFFGNPETTTGGKALRFYASLRIETRKADLIKDGINKIGIKTKITVIKNKLAAPMQSCYIDIFFGQGFNYANEILEFAIEYGVLKKNGSWFYYDEMKIAQGREQLKKYCEENSEFFTNIQGKVLDLIQSRTNSDFIQDKPVIDQINSL</sequence>
<dbReference type="PROSITE" id="PS00321">
    <property type="entry name" value="RECA_1"/>
    <property type="match status" value="1"/>
</dbReference>
<keyword evidence="6 7" id="KW-0233">DNA recombination</keyword>
<dbReference type="InterPro" id="IPR013765">
    <property type="entry name" value="DNA_recomb/repair_RecA"/>
</dbReference>
<dbReference type="InterPro" id="IPR049428">
    <property type="entry name" value="RecA-like_N"/>
</dbReference>
<dbReference type="Gene3D" id="3.40.50.300">
    <property type="entry name" value="P-loop containing nucleotide triphosphate hydrolases"/>
    <property type="match status" value="1"/>
</dbReference>
<dbReference type="HAMAP" id="MF_00268">
    <property type="entry name" value="RecA"/>
    <property type="match status" value="1"/>
</dbReference>
<evidence type="ECO:0000256" key="2">
    <source>
        <dbReference type="ARBA" id="ARBA00015553"/>
    </source>
</evidence>
<feature type="binding site" evidence="7">
    <location>
        <begin position="66"/>
        <end position="73"/>
    </location>
    <ligand>
        <name>ATP</name>
        <dbReference type="ChEBI" id="CHEBI:30616"/>
    </ligand>
</feature>
<comment type="caution">
    <text evidence="12">The sequence shown here is derived from an EMBL/GenBank/DDBJ whole genome shotgun (WGS) entry which is preliminary data.</text>
</comment>
<accession>A0ABT3BPM6</accession>
<evidence type="ECO:0000256" key="3">
    <source>
        <dbReference type="ARBA" id="ARBA00022741"/>
    </source>
</evidence>
<name>A0ABT3BPM6_9BACT</name>
<protein>
    <recommendedName>
        <fullName evidence="2 7">Protein RecA</fullName>
    </recommendedName>
    <alternativeName>
        <fullName evidence="7 8">Recombinase A</fullName>
    </alternativeName>
</protein>
<feature type="domain" description="RecA family profile 2" evidence="11">
    <location>
        <begin position="200"/>
        <end position="273"/>
    </location>
</feature>
<evidence type="ECO:0000256" key="6">
    <source>
        <dbReference type="ARBA" id="ARBA00023172"/>
    </source>
</evidence>
<dbReference type="PRINTS" id="PR00142">
    <property type="entry name" value="RECA"/>
</dbReference>
<dbReference type="Gene3D" id="3.30.250.10">
    <property type="entry name" value="RecA protein, C-terminal domain"/>
    <property type="match status" value="1"/>
</dbReference>
<dbReference type="Pfam" id="PF00154">
    <property type="entry name" value="RecA_N"/>
    <property type="match status" value="1"/>
</dbReference>
<dbReference type="InterPro" id="IPR049261">
    <property type="entry name" value="RecA-like_C"/>
</dbReference>
<dbReference type="InterPro" id="IPR020588">
    <property type="entry name" value="RecA_ATP-bd"/>
</dbReference>
<dbReference type="InterPro" id="IPR020584">
    <property type="entry name" value="DNA_recomb/repair_RecA_CS"/>
</dbReference>
<keyword evidence="13" id="KW-1185">Reference proteome</keyword>
<keyword evidence="7" id="KW-0963">Cytoplasm</keyword>
<keyword evidence="7 8" id="KW-0234">DNA repair</keyword>
<organism evidence="12 13">
    <name type="scientific">Ureaplasma zalophigenitalium</name>
    <dbReference type="NCBI Taxonomy" id="907723"/>
    <lineage>
        <taxon>Bacteria</taxon>
        <taxon>Bacillati</taxon>
        <taxon>Mycoplasmatota</taxon>
        <taxon>Mycoplasmoidales</taxon>
        <taxon>Mycoplasmoidaceae</taxon>
        <taxon>Ureaplasma</taxon>
    </lineage>
</organism>
<keyword evidence="5 7" id="KW-0238">DNA-binding</keyword>
<gene>
    <name evidence="7 12" type="primary">recA</name>
    <name evidence="12" type="ORF">OF365_02380</name>
</gene>
<comment type="function">
    <text evidence="7">Can catalyze the hydrolysis of ATP in the presence of single-stranded DNA, the ATP-dependent uptake of single-stranded DNA by duplex DNA, and the ATP-dependent hybridization of homologous single-stranded DNAs. It interacts with LexA causing its activation and leading to its autocatalytic cleavage.</text>
</comment>
<keyword evidence="7 9" id="KW-0227">DNA damage</keyword>
<dbReference type="SUPFAM" id="SSF54752">
    <property type="entry name" value="RecA protein, C-terminal domain"/>
    <property type="match status" value="1"/>
</dbReference>
<comment type="subcellular location">
    <subcellularLocation>
        <location evidence="7">Cytoplasm</location>
    </subcellularLocation>
</comment>
<reference evidence="12 13" key="1">
    <citation type="journal article" date="2020" name="Int. J. Syst. Evol. Microbiol.">
        <title>Ureaplasma miroungigenitalium sp. nov. isolated from northern elephant seals (Mirounga angustirostris) and Ureaplasma zalophigenitalium sp. nov. isolated from California sea lions (Zalophus californianus).</title>
        <authorList>
            <person name="Volokhov D.V."/>
            <person name="Gulland F.M."/>
            <person name="Gao Y."/>
            <person name="Chizhikov V.E."/>
        </authorList>
    </citation>
    <scope>NUCLEOTIDE SEQUENCE [LARGE SCALE GENOMIC DNA]</scope>
    <source>
        <strain evidence="12 13">CSL7644-GEN</strain>
    </source>
</reference>
<evidence type="ECO:0000256" key="7">
    <source>
        <dbReference type="HAMAP-Rule" id="MF_00268"/>
    </source>
</evidence>
<evidence type="ECO:0000259" key="11">
    <source>
        <dbReference type="PROSITE" id="PS50163"/>
    </source>
</evidence>
<evidence type="ECO:0000256" key="9">
    <source>
        <dbReference type="RuleBase" id="RU004527"/>
    </source>
</evidence>
<dbReference type="SUPFAM" id="SSF52540">
    <property type="entry name" value="P-loop containing nucleoside triphosphate hydrolases"/>
    <property type="match status" value="1"/>
</dbReference>
<dbReference type="RefSeq" id="WP_263818014.1">
    <property type="nucleotide sequence ID" value="NZ_JAOXHJ010000005.1"/>
</dbReference>
<evidence type="ECO:0000313" key="12">
    <source>
        <dbReference type="EMBL" id="MCV3754211.1"/>
    </source>
</evidence>
<evidence type="ECO:0000256" key="1">
    <source>
        <dbReference type="ARBA" id="ARBA00009391"/>
    </source>
</evidence>
<evidence type="ECO:0000259" key="10">
    <source>
        <dbReference type="PROSITE" id="PS50162"/>
    </source>
</evidence>
<evidence type="ECO:0000256" key="4">
    <source>
        <dbReference type="ARBA" id="ARBA00022840"/>
    </source>
</evidence>
<dbReference type="SMART" id="SM00382">
    <property type="entry name" value="AAA"/>
    <property type="match status" value="1"/>
</dbReference>
<dbReference type="InterPro" id="IPR027417">
    <property type="entry name" value="P-loop_NTPase"/>
</dbReference>
<dbReference type="Pfam" id="PF21096">
    <property type="entry name" value="RecA_C"/>
    <property type="match status" value="1"/>
</dbReference>
<dbReference type="CDD" id="cd00983">
    <property type="entry name" value="RecA"/>
    <property type="match status" value="1"/>
</dbReference>
<keyword evidence="7 8" id="KW-0742">SOS response</keyword>
<dbReference type="InterPro" id="IPR003593">
    <property type="entry name" value="AAA+_ATPase"/>
</dbReference>
<dbReference type="EMBL" id="JAOXHJ010000005">
    <property type="protein sequence ID" value="MCV3754211.1"/>
    <property type="molecule type" value="Genomic_DNA"/>
</dbReference>
<proteinExistence type="inferred from homology"/>
<dbReference type="InterPro" id="IPR023400">
    <property type="entry name" value="RecA_C_sf"/>
</dbReference>
<evidence type="ECO:0000256" key="5">
    <source>
        <dbReference type="ARBA" id="ARBA00023125"/>
    </source>
</evidence>
<keyword evidence="3 7" id="KW-0547">Nucleotide-binding</keyword>
<dbReference type="PROSITE" id="PS50162">
    <property type="entry name" value="RECA_2"/>
    <property type="match status" value="1"/>
</dbReference>
<dbReference type="PANTHER" id="PTHR45900:SF1">
    <property type="entry name" value="MITOCHONDRIAL DNA REPAIR PROTEIN RECA HOMOLOG-RELATED"/>
    <property type="match status" value="1"/>
</dbReference>